<feature type="transmembrane region" description="Helical" evidence="1">
    <location>
        <begin position="323"/>
        <end position="343"/>
    </location>
</feature>
<dbReference type="InterPro" id="IPR005625">
    <property type="entry name" value="PepSY-ass_TM"/>
</dbReference>
<keyword evidence="1" id="KW-1133">Transmembrane helix</keyword>
<keyword evidence="3" id="KW-1185">Reference proteome</keyword>
<accession>A0A4R1BDI9</accession>
<name>A0A4R1BDI9_9PROT</name>
<keyword evidence="1" id="KW-0472">Membrane</keyword>
<dbReference type="Pfam" id="PF03929">
    <property type="entry name" value="PepSY_TM"/>
    <property type="match status" value="1"/>
</dbReference>
<feature type="transmembrane region" description="Helical" evidence="1">
    <location>
        <begin position="156"/>
        <end position="174"/>
    </location>
</feature>
<evidence type="ECO:0000313" key="2">
    <source>
        <dbReference type="EMBL" id="TCJ15176.1"/>
    </source>
</evidence>
<protein>
    <submittedName>
        <fullName evidence="2">PepSY domain-containing protein</fullName>
    </submittedName>
</protein>
<evidence type="ECO:0000313" key="3">
    <source>
        <dbReference type="Proteomes" id="UP000295443"/>
    </source>
</evidence>
<dbReference type="AlphaFoldDB" id="A0A4R1BDI9"/>
<keyword evidence="1" id="KW-0812">Transmembrane</keyword>
<dbReference type="OrthoDB" id="9776609at2"/>
<feature type="transmembrane region" description="Helical" evidence="1">
    <location>
        <begin position="195"/>
        <end position="213"/>
    </location>
</feature>
<evidence type="ECO:0000256" key="1">
    <source>
        <dbReference type="SAM" id="Phobius"/>
    </source>
</evidence>
<reference evidence="2 3" key="1">
    <citation type="submission" date="2019-03" db="EMBL/GenBank/DDBJ databases">
        <title>Genome sequence of Thiobacillaceae bacterium LSR1, a sulfur-oxidizing bacterium isolated from freshwater sediment.</title>
        <authorList>
            <person name="Li S."/>
        </authorList>
    </citation>
    <scope>NUCLEOTIDE SEQUENCE [LARGE SCALE GENOMIC DNA]</scope>
    <source>
        <strain evidence="2 3">LSR1</strain>
    </source>
</reference>
<dbReference type="RefSeq" id="WP_131446265.1">
    <property type="nucleotide sequence ID" value="NZ_SJZB01000029.1"/>
</dbReference>
<dbReference type="EMBL" id="SJZB01000029">
    <property type="protein sequence ID" value="TCJ15176.1"/>
    <property type="molecule type" value="Genomic_DNA"/>
</dbReference>
<comment type="caution">
    <text evidence="2">The sequence shown here is derived from an EMBL/GenBank/DDBJ whole genome shotgun (WGS) entry which is preliminary data.</text>
</comment>
<gene>
    <name evidence="2" type="ORF">EZJ19_07655</name>
</gene>
<sequence>MPYAPARADRLTRLHRCVGLAAAPFITLSLLLAVALTHPAALHATSARLFDSRAIPAVALAEPVRPGAIDQTVALVARAHGARPNVVVLDRTGLARVGGFAGGHDHAGSRAPRHTTYVVDIRRQAIVRVEDLGNSLFLIGHGIHAYQWFGIDGLNLASVTACALLALLTTGLAMRVRDRRAGRSGSPPLRWHARLGLWSAPFTLVIAVTTLMFDFPALLPAPDPASRPIPALALAEPLHPGSLDQAAQLAERALGSRPHSYYLGADGRVKLAGFGADIAGDAVVVDTRSMRIERIEDWRNNPVSAAFIVHDGRYLGGLDGFNIMDAVALVLFYLTWGGAAAAWRRWRLRRRGAGEVGLPG</sequence>
<organism evidence="2 3">
    <name type="scientific">Parasulfuritortus cantonensis</name>
    <dbReference type="NCBI Taxonomy" id="2528202"/>
    <lineage>
        <taxon>Bacteria</taxon>
        <taxon>Pseudomonadati</taxon>
        <taxon>Pseudomonadota</taxon>
        <taxon>Betaproteobacteria</taxon>
        <taxon>Nitrosomonadales</taxon>
        <taxon>Thiobacillaceae</taxon>
        <taxon>Parasulfuritortus</taxon>
    </lineage>
</organism>
<dbReference type="Proteomes" id="UP000295443">
    <property type="component" value="Unassembled WGS sequence"/>
</dbReference>
<proteinExistence type="predicted"/>